<proteinExistence type="predicted"/>
<accession>A0AB36B8B2</accession>
<gene>
    <name evidence="2" type="ORF">GT664_12605</name>
</gene>
<evidence type="ECO:0000313" key="3">
    <source>
        <dbReference type="Proteomes" id="UP000604383"/>
    </source>
</evidence>
<dbReference type="AlphaFoldDB" id="A0AB36B8B2"/>
<reference evidence="2" key="1">
    <citation type="journal article" date="2019" name="Nat. Med.">
        <title>A library of human gut bacterial isolates paired with longitudinal multiomics data enables mechanistic microbiome research.</title>
        <authorList>
            <person name="Poyet M."/>
            <person name="Groussin M."/>
            <person name="Gibbons S.M."/>
            <person name="Avila-Pacheco J."/>
            <person name="Jiang X."/>
            <person name="Kearney S.M."/>
            <person name="Perrotta A.R."/>
            <person name="Berdy B."/>
            <person name="Zhao S."/>
            <person name="Lieberman T.D."/>
            <person name="Swanson P.K."/>
            <person name="Smith M."/>
            <person name="Roesemann S."/>
            <person name="Alexander J.E."/>
            <person name="Rich S.A."/>
            <person name="Livny J."/>
            <person name="Vlamakis H."/>
            <person name="Clish C."/>
            <person name="Bullock K."/>
            <person name="Deik A."/>
            <person name="Scott J."/>
            <person name="Pierce K.A."/>
            <person name="Xavier R.J."/>
            <person name="Alm E.J."/>
        </authorList>
    </citation>
    <scope>NUCLEOTIDE SEQUENCE</scope>
    <source>
        <strain evidence="2">BIOML-A12</strain>
    </source>
</reference>
<evidence type="ECO:0000313" key="2">
    <source>
        <dbReference type="EMBL" id="MZH56568.1"/>
    </source>
</evidence>
<protein>
    <submittedName>
        <fullName evidence="2">Uncharacterized protein</fullName>
    </submittedName>
</protein>
<dbReference type="Proteomes" id="UP000604383">
    <property type="component" value="Unassembled WGS sequence"/>
</dbReference>
<feature type="transmembrane region" description="Helical" evidence="1">
    <location>
        <begin position="109"/>
        <end position="127"/>
    </location>
</feature>
<keyword evidence="1" id="KW-1133">Transmembrane helix</keyword>
<comment type="caution">
    <text evidence="2">The sequence shown here is derived from an EMBL/GenBank/DDBJ whole genome shotgun (WGS) entry which is preliminary data.</text>
</comment>
<evidence type="ECO:0000256" key="1">
    <source>
        <dbReference type="SAM" id="Phobius"/>
    </source>
</evidence>
<organism evidence="2 3">
    <name type="scientific">Clostridium innocuum</name>
    <dbReference type="NCBI Taxonomy" id="1522"/>
    <lineage>
        <taxon>Bacteria</taxon>
        <taxon>Bacillati</taxon>
        <taxon>Bacillota</taxon>
        <taxon>Clostridia</taxon>
        <taxon>Eubacteriales</taxon>
        <taxon>Clostridiaceae</taxon>
        <taxon>Clostridium</taxon>
    </lineage>
</organism>
<feature type="transmembrane region" description="Helical" evidence="1">
    <location>
        <begin position="133"/>
        <end position="154"/>
    </location>
</feature>
<dbReference type="EMBL" id="WWTN01000021">
    <property type="protein sequence ID" value="MZH56568.1"/>
    <property type="molecule type" value="Genomic_DNA"/>
</dbReference>
<name>A0AB36B8B2_CLOIN</name>
<sequence>MRMERRIRHGKRMSSYEEAVMDLMARVEESERYLQRYRNSDHAVIVVGNGEEEHYPSFAIGKKKKEEAVQSIESIWQEEEDDWVLCEKTGRNTVKLTVWEWMEARRKGIINVLLLSAAFFLQIYIVWTDMNALSSLILKTMKNACIVALVLKFVRWVISGEMYRFLNEES</sequence>
<keyword evidence="1" id="KW-0472">Membrane</keyword>
<keyword evidence="1" id="KW-0812">Transmembrane</keyword>